<keyword evidence="3" id="KW-1185">Reference proteome</keyword>
<proteinExistence type="predicted"/>
<feature type="compositionally biased region" description="Basic residues" evidence="1">
    <location>
        <begin position="73"/>
        <end position="82"/>
    </location>
</feature>
<evidence type="ECO:0000313" key="2">
    <source>
        <dbReference type="EMBL" id="MBW0547657.1"/>
    </source>
</evidence>
<sequence>MHNVEHPSYERHSSLVELYKGLSKNQSKTSTSSVGSVYLTPQLSTLSSLKSQRRSANQEDYFLGSKALSSGGSKKHSPHRQRTPVTESKKRKCKESRTDILSPSPLGAPNPATDLKSPPSKAPCQQSRPRALNLTSIKAVRMSLQDLLEAAAKEDFSSERLVSPPEKSANECPQISTPSTAMPLRQSVSPGGSQKRSPHRVKEPISECKKSQCPETRNDISSSSPFGPPKLTTNLKKQPGKPPSQQSSPCALEITSVQHGELLYKALGAAPKEAFISPAPFLCSSSAASNQSLPASPAKKGNISPLL</sequence>
<dbReference type="Proteomes" id="UP000765509">
    <property type="component" value="Unassembled WGS sequence"/>
</dbReference>
<evidence type="ECO:0000256" key="1">
    <source>
        <dbReference type="SAM" id="MobiDB-lite"/>
    </source>
</evidence>
<feature type="compositionally biased region" description="Polar residues" evidence="1">
    <location>
        <begin position="171"/>
        <end position="195"/>
    </location>
</feature>
<protein>
    <submittedName>
        <fullName evidence="2">Uncharacterized protein</fullName>
    </submittedName>
</protein>
<feature type="compositionally biased region" description="Polar residues" evidence="1">
    <location>
        <begin position="219"/>
        <end position="235"/>
    </location>
</feature>
<feature type="compositionally biased region" description="Basic and acidic residues" evidence="1">
    <location>
        <begin position="200"/>
        <end position="218"/>
    </location>
</feature>
<accession>A0A9Q3P313</accession>
<dbReference type="EMBL" id="AVOT02052744">
    <property type="protein sequence ID" value="MBW0547657.1"/>
    <property type="molecule type" value="Genomic_DNA"/>
</dbReference>
<organism evidence="2 3">
    <name type="scientific">Austropuccinia psidii MF-1</name>
    <dbReference type="NCBI Taxonomy" id="1389203"/>
    <lineage>
        <taxon>Eukaryota</taxon>
        <taxon>Fungi</taxon>
        <taxon>Dikarya</taxon>
        <taxon>Basidiomycota</taxon>
        <taxon>Pucciniomycotina</taxon>
        <taxon>Pucciniomycetes</taxon>
        <taxon>Pucciniales</taxon>
        <taxon>Sphaerophragmiaceae</taxon>
        <taxon>Austropuccinia</taxon>
    </lineage>
</organism>
<name>A0A9Q3P313_9BASI</name>
<feature type="region of interest" description="Disordered" evidence="1">
    <location>
        <begin position="154"/>
        <end position="248"/>
    </location>
</feature>
<gene>
    <name evidence="2" type="ORF">O181_087372</name>
</gene>
<evidence type="ECO:0000313" key="3">
    <source>
        <dbReference type="Proteomes" id="UP000765509"/>
    </source>
</evidence>
<comment type="caution">
    <text evidence="2">The sequence shown here is derived from an EMBL/GenBank/DDBJ whole genome shotgun (WGS) entry which is preliminary data.</text>
</comment>
<dbReference type="AlphaFoldDB" id="A0A9Q3P313"/>
<feature type="region of interest" description="Disordered" evidence="1">
    <location>
        <begin position="49"/>
        <end position="130"/>
    </location>
</feature>
<feature type="region of interest" description="Disordered" evidence="1">
    <location>
        <begin position="287"/>
        <end position="307"/>
    </location>
</feature>
<reference evidence="2" key="1">
    <citation type="submission" date="2021-03" db="EMBL/GenBank/DDBJ databases">
        <title>Draft genome sequence of rust myrtle Austropuccinia psidii MF-1, a brazilian biotype.</title>
        <authorList>
            <person name="Quecine M.C."/>
            <person name="Pachon D.M.R."/>
            <person name="Bonatelli M.L."/>
            <person name="Correr F.H."/>
            <person name="Franceschini L.M."/>
            <person name="Leite T.F."/>
            <person name="Margarido G.R.A."/>
            <person name="Almeida C.A."/>
            <person name="Ferrarezi J.A."/>
            <person name="Labate C.A."/>
        </authorList>
    </citation>
    <scope>NUCLEOTIDE SEQUENCE</scope>
    <source>
        <strain evidence="2">MF-1</strain>
    </source>
</reference>